<evidence type="ECO:0000313" key="1">
    <source>
        <dbReference type="EMBL" id="GMA94332.1"/>
    </source>
</evidence>
<sequence>MDLGRLGQDRQLRDHEGLAEALVEPLREVAGELEVLALILADGHDLGVVEQHVGGHEHRVDEQANGGGVRALACDLVLVLRHPARLAVTGDGVEHPGELGVRRHVRLHEQGGCRRVDPGGDVLRGGAPGGLPELRRFLRHRDRVQVDDAEEGIVVALHGLPLQQGADVVAGVQRVGARLHAREQHGLGHEEVLRGSGGQSW</sequence>
<reference evidence="2" key="1">
    <citation type="journal article" date="2019" name="Int. J. Syst. Evol. Microbiol.">
        <title>The Global Catalogue of Microorganisms (GCM) 10K type strain sequencing project: providing services to taxonomists for standard genome sequencing and annotation.</title>
        <authorList>
            <consortium name="The Broad Institute Genomics Platform"/>
            <consortium name="The Broad Institute Genome Sequencing Center for Infectious Disease"/>
            <person name="Wu L."/>
            <person name="Ma J."/>
        </authorList>
    </citation>
    <scope>NUCLEOTIDE SEQUENCE [LARGE SCALE GENOMIC DNA]</scope>
    <source>
        <strain evidence="2">NBRC 108894</strain>
    </source>
</reference>
<name>A0ABQ6K154_9MICO</name>
<protein>
    <submittedName>
        <fullName evidence="1">Uncharacterized protein</fullName>
    </submittedName>
</protein>
<comment type="caution">
    <text evidence="1">The sequence shown here is derived from an EMBL/GenBank/DDBJ whole genome shotgun (WGS) entry which is preliminary data.</text>
</comment>
<proteinExistence type="predicted"/>
<keyword evidence="2" id="KW-1185">Reference proteome</keyword>
<dbReference type="Proteomes" id="UP001157034">
    <property type="component" value="Unassembled WGS sequence"/>
</dbReference>
<dbReference type="EMBL" id="BSVB01000001">
    <property type="protein sequence ID" value="GMA94332.1"/>
    <property type="molecule type" value="Genomic_DNA"/>
</dbReference>
<evidence type="ECO:0000313" key="2">
    <source>
        <dbReference type="Proteomes" id="UP001157034"/>
    </source>
</evidence>
<gene>
    <name evidence="1" type="ORF">GCM10025881_11560</name>
</gene>
<accession>A0ABQ6K154</accession>
<organism evidence="1 2">
    <name type="scientific">Pseudolysinimonas kribbensis</name>
    <dbReference type="NCBI Taxonomy" id="433641"/>
    <lineage>
        <taxon>Bacteria</taxon>
        <taxon>Bacillati</taxon>
        <taxon>Actinomycetota</taxon>
        <taxon>Actinomycetes</taxon>
        <taxon>Micrococcales</taxon>
        <taxon>Microbacteriaceae</taxon>
        <taxon>Pseudolysinimonas</taxon>
    </lineage>
</organism>